<evidence type="ECO:0000256" key="2">
    <source>
        <dbReference type="ARBA" id="ARBA00022771"/>
    </source>
</evidence>
<dbReference type="EMBL" id="CAJVPI010000467">
    <property type="protein sequence ID" value="CAG8538812.1"/>
    <property type="molecule type" value="Genomic_DNA"/>
</dbReference>
<dbReference type="CDD" id="cd12254">
    <property type="entry name" value="RRM_hnRNPH_ESRPs_RBM12_like"/>
    <property type="match status" value="1"/>
</dbReference>
<dbReference type="SUPFAM" id="SSF57850">
    <property type="entry name" value="RING/U-box"/>
    <property type="match status" value="1"/>
</dbReference>
<keyword evidence="10" id="KW-1185">Reference proteome</keyword>
<evidence type="ECO:0000256" key="6">
    <source>
        <dbReference type="SAM" id="MobiDB-lite"/>
    </source>
</evidence>
<keyword evidence="2 4" id="KW-0863">Zinc-finger</keyword>
<dbReference type="InterPro" id="IPR001841">
    <property type="entry name" value="Znf_RING"/>
</dbReference>
<dbReference type="GO" id="GO:0003723">
    <property type="term" value="F:RNA binding"/>
    <property type="evidence" value="ECO:0007669"/>
    <property type="project" value="UniProtKB-UniRule"/>
</dbReference>
<proteinExistence type="predicted"/>
<evidence type="ECO:0000259" key="7">
    <source>
        <dbReference type="PROSITE" id="PS50089"/>
    </source>
</evidence>
<dbReference type="SUPFAM" id="SSF54928">
    <property type="entry name" value="RNA-binding domain, RBD"/>
    <property type="match status" value="1"/>
</dbReference>
<reference evidence="9" key="1">
    <citation type="submission" date="2021-06" db="EMBL/GenBank/DDBJ databases">
        <authorList>
            <person name="Kallberg Y."/>
            <person name="Tangrot J."/>
            <person name="Rosling A."/>
        </authorList>
    </citation>
    <scope>NUCLEOTIDE SEQUENCE</scope>
    <source>
        <strain evidence="9">BR232B</strain>
    </source>
</reference>
<evidence type="ECO:0000256" key="4">
    <source>
        <dbReference type="PROSITE-ProRule" id="PRU00175"/>
    </source>
</evidence>
<protein>
    <submittedName>
        <fullName evidence="9">7477_t:CDS:1</fullName>
    </submittedName>
</protein>
<dbReference type="OrthoDB" id="336240at2759"/>
<dbReference type="InterPro" id="IPR013083">
    <property type="entry name" value="Znf_RING/FYVE/PHD"/>
</dbReference>
<feature type="compositionally biased region" description="Polar residues" evidence="6">
    <location>
        <begin position="148"/>
        <end position="158"/>
    </location>
</feature>
<comment type="caution">
    <text evidence="9">The sequence shown here is derived from an EMBL/GenBank/DDBJ whole genome shotgun (WGS) entry which is preliminary data.</text>
</comment>
<gene>
    <name evidence="9" type="ORF">PBRASI_LOCUS4482</name>
</gene>
<dbReference type="AlphaFoldDB" id="A0A9N9AQ16"/>
<sequence length="601" mass="68158">MRNVWERKEETMDIEERKRRSEMNQMCGLNMRKYSTYPQAHYHTPQTLPVGSSLHPQGTFVQQLARCFMCVKGNVTLLPCGHRMCEQCVHELRSGTVKSSYKTFSACPYCGNPVKEFQNPGKQQQTPKASSLAYLTPPSSCEKPKEAMSSSDPLSTPTPIRCTTAFVTPSSDVSKSTSHTPTPQKSQQTAFIELSKLAPRYDWPVVKISNIPWDISLRDIKNFFSTFKQPDPSTYAQSIHVIMDRNTGKTHAEAYIEFLTQHEAQLAVSTRNLKPLKGRLVSLHYSSQAELMRATFPKWKGKFSGCDAVVTEEMRDGKQTVPNVPLITRDEIYSLLVVCKNYKLHYSRKCAERPFENIISILAKFPFHQGDLYTTLQRDLLFETLKLAIESLKIHMSKEYHRIEETLLERMLRAGILTPVFTERQKSMIIHVAGLPLPVEENQELSQFSSPLPRNNGHENNDNTVDTNASFFTTSFRPQRLNFVDQAQEYREFDPFGGKMVVNMDNGFDTGTGGVGGALPSPTLPLQTRPCAPFTTFVPFDPFRSDLFRFGRGEGDRKSLSVERPFPSVLPAIPNYDNPFLVTPSPNTNANTTYNPRFNLF</sequence>
<dbReference type="Pfam" id="PF00076">
    <property type="entry name" value="RRM_1"/>
    <property type="match status" value="1"/>
</dbReference>
<organism evidence="9 10">
    <name type="scientific">Paraglomus brasilianum</name>
    <dbReference type="NCBI Taxonomy" id="144538"/>
    <lineage>
        <taxon>Eukaryota</taxon>
        <taxon>Fungi</taxon>
        <taxon>Fungi incertae sedis</taxon>
        <taxon>Mucoromycota</taxon>
        <taxon>Glomeromycotina</taxon>
        <taxon>Glomeromycetes</taxon>
        <taxon>Paraglomerales</taxon>
        <taxon>Paraglomeraceae</taxon>
        <taxon>Paraglomus</taxon>
    </lineage>
</organism>
<feature type="compositionally biased region" description="Polar residues" evidence="6">
    <location>
        <begin position="120"/>
        <end position="129"/>
    </location>
</feature>
<dbReference type="InterPro" id="IPR012677">
    <property type="entry name" value="Nucleotide-bd_a/b_plait_sf"/>
</dbReference>
<evidence type="ECO:0000256" key="1">
    <source>
        <dbReference type="ARBA" id="ARBA00022723"/>
    </source>
</evidence>
<dbReference type="SMART" id="SM00360">
    <property type="entry name" value="RRM"/>
    <property type="match status" value="1"/>
</dbReference>
<evidence type="ECO:0000256" key="3">
    <source>
        <dbReference type="ARBA" id="ARBA00022833"/>
    </source>
</evidence>
<dbReference type="PROSITE" id="PS50089">
    <property type="entry name" value="ZF_RING_2"/>
    <property type="match status" value="1"/>
</dbReference>
<dbReference type="InterPro" id="IPR035979">
    <property type="entry name" value="RBD_domain_sf"/>
</dbReference>
<dbReference type="CDD" id="cd16449">
    <property type="entry name" value="RING-HC"/>
    <property type="match status" value="1"/>
</dbReference>
<name>A0A9N9AQ16_9GLOM</name>
<keyword evidence="3" id="KW-0862">Zinc</keyword>
<dbReference type="InterPro" id="IPR017907">
    <property type="entry name" value="Znf_RING_CS"/>
</dbReference>
<dbReference type="Proteomes" id="UP000789739">
    <property type="component" value="Unassembled WGS sequence"/>
</dbReference>
<dbReference type="PROSITE" id="PS50102">
    <property type="entry name" value="RRM"/>
    <property type="match status" value="1"/>
</dbReference>
<evidence type="ECO:0000313" key="10">
    <source>
        <dbReference type="Proteomes" id="UP000789739"/>
    </source>
</evidence>
<feature type="region of interest" description="Disordered" evidence="6">
    <location>
        <begin position="168"/>
        <end position="187"/>
    </location>
</feature>
<evidence type="ECO:0000256" key="5">
    <source>
        <dbReference type="PROSITE-ProRule" id="PRU00176"/>
    </source>
</evidence>
<feature type="domain" description="RING-type" evidence="7">
    <location>
        <begin position="67"/>
        <end position="110"/>
    </location>
</feature>
<evidence type="ECO:0000259" key="8">
    <source>
        <dbReference type="PROSITE" id="PS50102"/>
    </source>
</evidence>
<feature type="region of interest" description="Disordered" evidence="6">
    <location>
        <begin position="118"/>
        <end position="158"/>
    </location>
</feature>
<dbReference type="InterPro" id="IPR000504">
    <property type="entry name" value="RRM_dom"/>
</dbReference>
<feature type="region of interest" description="Disordered" evidence="6">
    <location>
        <begin position="445"/>
        <end position="464"/>
    </location>
</feature>
<dbReference type="Gene3D" id="3.30.40.10">
    <property type="entry name" value="Zinc/RING finger domain, C3HC4 (zinc finger)"/>
    <property type="match status" value="1"/>
</dbReference>
<dbReference type="Gene3D" id="3.30.70.330">
    <property type="match status" value="1"/>
</dbReference>
<evidence type="ECO:0000313" key="9">
    <source>
        <dbReference type="EMBL" id="CAG8538812.1"/>
    </source>
</evidence>
<keyword evidence="1" id="KW-0479">Metal-binding</keyword>
<dbReference type="GO" id="GO:0008270">
    <property type="term" value="F:zinc ion binding"/>
    <property type="evidence" value="ECO:0007669"/>
    <property type="project" value="UniProtKB-KW"/>
</dbReference>
<dbReference type="SMART" id="SM00184">
    <property type="entry name" value="RING"/>
    <property type="match status" value="1"/>
</dbReference>
<accession>A0A9N9AQ16</accession>
<feature type="domain" description="RRM" evidence="8">
    <location>
        <begin position="204"/>
        <end position="288"/>
    </location>
</feature>
<dbReference type="PROSITE" id="PS00518">
    <property type="entry name" value="ZF_RING_1"/>
    <property type="match status" value="1"/>
</dbReference>
<keyword evidence="5" id="KW-0694">RNA-binding</keyword>